<reference evidence="4 5" key="1">
    <citation type="submission" date="2016-11" db="EMBL/GenBank/DDBJ databases">
        <title>Whole genomes of Flavobacteriaceae.</title>
        <authorList>
            <person name="Stine C."/>
            <person name="Li C."/>
            <person name="Tadesse D."/>
        </authorList>
    </citation>
    <scope>NUCLEOTIDE SEQUENCE [LARGE SCALE GENOMIC DNA]</scope>
    <source>
        <strain evidence="4 5">DSM 18292</strain>
    </source>
</reference>
<sequence>MKKYILVFLLIGSFTNAQEKLTFDYDTAGNQTNRMLICINCIDVITDELEDKGNEEDPKEDPKDDDESEDSTTEDPSKETAISYYPNPVKEELFIDRRQLSNENPVTTIAVYSLSGQAIKTQPIANGQNGLTLPFSEYPAGVYIVLISHKNGEDKSIKIMKQ</sequence>
<dbReference type="NCBIfam" id="TIGR04183">
    <property type="entry name" value="Por_Secre_tail"/>
    <property type="match status" value="1"/>
</dbReference>
<name>A0A226HBX7_9FLAO</name>
<evidence type="ECO:0000313" key="4">
    <source>
        <dbReference type="EMBL" id="OXA91692.1"/>
    </source>
</evidence>
<evidence type="ECO:0000313" key="5">
    <source>
        <dbReference type="Proteomes" id="UP000198345"/>
    </source>
</evidence>
<dbReference type="EMBL" id="MUGW01000021">
    <property type="protein sequence ID" value="OXA91692.1"/>
    <property type="molecule type" value="Genomic_DNA"/>
</dbReference>
<feature type="domain" description="Secretion system C-terminal sorting" evidence="3">
    <location>
        <begin position="85"/>
        <end position="154"/>
    </location>
</feature>
<keyword evidence="5" id="KW-1185">Reference proteome</keyword>
<proteinExistence type="predicted"/>
<feature type="region of interest" description="Disordered" evidence="2">
    <location>
        <begin position="51"/>
        <end position="83"/>
    </location>
</feature>
<dbReference type="OrthoDB" id="1266341at2"/>
<feature type="compositionally biased region" description="Basic and acidic residues" evidence="2">
    <location>
        <begin position="51"/>
        <end position="62"/>
    </location>
</feature>
<gene>
    <name evidence="4" type="ORF">B0A66_11165</name>
</gene>
<organism evidence="4 5">
    <name type="scientific">Flavobacterium hercynium</name>
    <dbReference type="NCBI Taxonomy" id="387094"/>
    <lineage>
        <taxon>Bacteria</taxon>
        <taxon>Pseudomonadati</taxon>
        <taxon>Bacteroidota</taxon>
        <taxon>Flavobacteriia</taxon>
        <taxon>Flavobacteriales</taxon>
        <taxon>Flavobacteriaceae</taxon>
        <taxon>Flavobacterium</taxon>
    </lineage>
</organism>
<evidence type="ECO:0000256" key="2">
    <source>
        <dbReference type="SAM" id="MobiDB-lite"/>
    </source>
</evidence>
<evidence type="ECO:0000259" key="3">
    <source>
        <dbReference type="Pfam" id="PF18962"/>
    </source>
</evidence>
<dbReference type="Pfam" id="PF18962">
    <property type="entry name" value="Por_Secre_tail"/>
    <property type="match status" value="1"/>
</dbReference>
<dbReference type="InterPro" id="IPR026444">
    <property type="entry name" value="Secre_tail"/>
</dbReference>
<dbReference type="RefSeq" id="WP_089049916.1">
    <property type="nucleotide sequence ID" value="NZ_FXTV01000010.1"/>
</dbReference>
<comment type="caution">
    <text evidence="4">The sequence shown here is derived from an EMBL/GenBank/DDBJ whole genome shotgun (WGS) entry which is preliminary data.</text>
</comment>
<dbReference type="AlphaFoldDB" id="A0A226HBX7"/>
<feature type="compositionally biased region" description="Acidic residues" evidence="2">
    <location>
        <begin position="63"/>
        <end position="73"/>
    </location>
</feature>
<dbReference type="Proteomes" id="UP000198345">
    <property type="component" value="Unassembled WGS sequence"/>
</dbReference>
<keyword evidence="1" id="KW-0732">Signal</keyword>
<accession>A0A226HBX7</accession>
<protein>
    <recommendedName>
        <fullName evidence="3">Secretion system C-terminal sorting domain-containing protein</fullName>
    </recommendedName>
</protein>
<evidence type="ECO:0000256" key="1">
    <source>
        <dbReference type="ARBA" id="ARBA00022729"/>
    </source>
</evidence>